<dbReference type="PANTHER" id="PTHR43522:SF2">
    <property type="entry name" value="TRANSKETOLASE 1-RELATED"/>
    <property type="match status" value="1"/>
</dbReference>
<evidence type="ECO:0000256" key="7">
    <source>
        <dbReference type="ARBA" id="ARBA00022842"/>
    </source>
</evidence>
<dbReference type="Pfam" id="PF02779">
    <property type="entry name" value="Transket_pyr"/>
    <property type="match status" value="1"/>
</dbReference>
<feature type="binding site" evidence="12">
    <location>
        <position position="499"/>
    </location>
    <ligand>
        <name>substrate</name>
    </ligand>
</feature>
<feature type="binding site" evidence="13">
    <location>
        <position position="280"/>
    </location>
    <ligand>
        <name>thiamine diphosphate</name>
        <dbReference type="ChEBI" id="CHEBI:58937"/>
    </ligand>
</feature>
<comment type="cofactor">
    <cofactor evidence="14">
        <name>Mg(2+)</name>
        <dbReference type="ChEBI" id="CHEBI:18420"/>
    </cofactor>
    <text evidence="14">Binds 1 Mg(2+) ion per subunit. Can also utilize other divalent metal cations, such as Ca(2+), Mn(2+) and Co(2+).</text>
</comment>
<dbReference type="InterPro" id="IPR005478">
    <property type="entry name" value="Transketolase_bac-like"/>
</dbReference>
<feature type="binding site" evidence="12">
    <location>
        <position position="33"/>
    </location>
    <ligand>
        <name>substrate</name>
    </ligand>
</feature>
<dbReference type="GO" id="GO:0006098">
    <property type="term" value="P:pentose-phosphate shunt"/>
    <property type="evidence" value="ECO:0007669"/>
    <property type="project" value="TreeGrafter"/>
</dbReference>
<feature type="binding site" evidence="13">
    <location>
        <position position="195"/>
    </location>
    <ligand>
        <name>thiamine diphosphate</name>
        <dbReference type="ChEBI" id="CHEBI:58937"/>
    </ligand>
</feature>
<dbReference type="NCBIfam" id="TIGR00232">
    <property type="entry name" value="tktlase_bact"/>
    <property type="match status" value="1"/>
</dbReference>
<evidence type="ECO:0000256" key="4">
    <source>
        <dbReference type="ARBA" id="ARBA00016662"/>
    </source>
</evidence>
<feature type="binding site" evidence="14">
    <location>
        <position position="165"/>
    </location>
    <ligand>
        <name>Mg(2+)</name>
        <dbReference type="ChEBI" id="CHEBI:18420"/>
    </ligand>
</feature>
<feature type="binding site" evidence="12">
    <location>
        <position position="487"/>
    </location>
    <ligand>
        <name>substrate</name>
    </ligand>
</feature>
<dbReference type="FunFam" id="3.40.50.970:FF:000003">
    <property type="entry name" value="Transketolase"/>
    <property type="match status" value="1"/>
</dbReference>
<feature type="binding site" evidence="12">
    <location>
        <position position="546"/>
    </location>
    <ligand>
        <name>substrate</name>
    </ligand>
</feature>
<dbReference type="InterPro" id="IPR020826">
    <property type="entry name" value="Transketolase_BS"/>
</dbReference>
<feature type="site" description="Important for catalytic activity" evidence="15">
    <location>
        <position position="280"/>
    </location>
</feature>
<evidence type="ECO:0000256" key="8">
    <source>
        <dbReference type="ARBA" id="ARBA00023052"/>
    </source>
</evidence>
<evidence type="ECO:0000256" key="13">
    <source>
        <dbReference type="PIRSR" id="PIRSR605478-3"/>
    </source>
</evidence>
<dbReference type="SMART" id="SM00861">
    <property type="entry name" value="Transket_pyr"/>
    <property type="match status" value="1"/>
</dbReference>
<dbReference type="InterPro" id="IPR055152">
    <property type="entry name" value="Transketolase-like_C_2"/>
</dbReference>
<dbReference type="FunFam" id="3.40.50.920:FF:000003">
    <property type="entry name" value="Transketolase"/>
    <property type="match status" value="1"/>
</dbReference>
<comment type="similarity">
    <text evidence="1">Belongs to the transketolase family.</text>
</comment>
<accession>A0A9E7AG27</accession>
<evidence type="ECO:0000256" key="10">
    <source>
        <dbReference type="NCBIfam" id="TIGR00232"/>
    </source>
</evidence>
<organism evidence="17 18">
    <name type="scientific">Actinomyces graevenitzii</name>
    <dbReference type="NCBI Taxonomy" id="55565"/>
    <lineage>
        <taxon>Bacteria</taxon>
        <taxon>Bacillati</taxon>
        <taxon>Actinomycetota</taxon>
        <taxon>Actinomycetes</taxon>
        <taxon>Actinomycetales</taxon>
        <taxon>Actinomycetaceae</taxon>
        <taxon>Actinomyces</taxon>
    </lineage>
</organism>
<dbReference type="Gene3D" id="3.40.50.970">
    <property type="match status" value="2"/>
</dbReference>
<dbReference type="PANTHER" id="PTHR43522">
    <property type="entry name" value="TRANSKETOLASE"/>
    <property type="match status" value="1"/>
</dbReference>
<dbReference type="InterPro" id="IPR009014">
    <property type="entry name" value="Transketo_C/PFOR_II"/>
</dbReference>
<evidence type="ECO:0000256" key="11">
    <source>
        <dbReference type="PIRSR" id="PIRSR605478-1"/>
    </source>
</evidence>
<dbReference type="Gene3D" id="3.40.50.920">
    <property type="match status" value="1"/>
</dbReference>
<dbReference type="SUPFAM" id="SSF52518">
    <property type="entry name" value="Thiamin diphosphate-binding fold (THDP-binding)"/>
    <property type="match status" value="2"/>
</dbReference>
<dbReference type="GO" id="GO:0000287">
    <property type="term" value="F:magnesium ion binding"/>
    <property type="evidence" value="ECO:0007669"/>
    <property type="project" value="UniProtKB-ARBA"/>
</dbReference>
<feature type="binding site" evidence="14">
    <location>
        <position position="195"/>
    </location>
    <ligand>
        <name>Mg(2+)</name>
        <dbReference type="ChEBI" id="CHEBI:18420"/>
    </ligand>
</feature>
<dbReference type="PROSITE" id="PS00802">
    <property type="entry name" value="TRANSKETOLASE_2"/>
    <property type="match status" value="1"/>
</dbReference>
<feature type="binding site" evidence="13">
    <location>
        <position position="73"/>
    </location>
    <ligand>
        <name>thiamine diphosphate</name>
        <dbReference type="ChEBI" id="CHEBI:58937"/>
    </ligand>
</feature>
<dbReference type="GO" id="GO:0005829">
    <property type="term" value="C:cytosol"/>
    <property type="evidence" value="ECO:0007669"/>
    <property type="project" value="TreeGrafter"/>
</dbReference>
<sequence length="696" mass="74187">MTKSFSWNELDERAVAFGKALAADAVEKVGSGHPGAAISLTAAAYLLYQKEMRVDPACPNWLGRDRFILSAGHASVMQYVQLVLAGYGLEVSDLEQLRKRGSRTPAHPEYGHTPGVEATTGPLGSGFAAAVGMAAAARREHGLYDAATPAGESIFDHNIYVIAGDGCMQEGVTIEAASFAGTQELGNLIVIWDDNAITIEGDAALAFRDDVEARFAAQGWHTAHVDWRNAGSDGGYYEDVKALHEALEAARAETKRPSLIRLSTIIAWPCPTKQGSASSHGAKLGESEVAGLKQNLGLDPNERFALPEQVLEHTRAQAGQRGAELHAAWEKRFEAWGQANPQALELLERVRAGLLPAELDDVLPVFEAGSSLSTRAASGKTLSAIASTLPELWGGSADLGGSNMTNIAGASEFLPEGSLNPEENGPYGRIIHFGVREHAMGNMLNGIVQSGLTRAYGGTFLVFSDYMRPAVRLAALQKLPTVFVWSHDSIGVGEDGPTHQPIEHIASLRVIPGLSVVRPADANEAAQAWLGALAHRDSPTGLVLSRQNLPIFDRSEGGFAPAAGTLRGAYTLVEASNSKPQVLLLATGSEVALAVEARQALEAEGIPTRVVSVPCWEWFHAQDAEYRESVLPSQVKARVAMEAASSMGWREWVGDAGEIIAIDEYGESATPAELFEYFGFTVDNVVAKAKQSLARA</sequence>
<name>A0A9E7AG27_9ACTO</name>
<dbReference type="GO" id="GO:0004802">
    <property type="term" value="F:transketolase activity"/>
    <property type="evidence" value="ECO:0007669"/>
    <property type="project" value="UniProtKB-UniRule"/>
</dbReference>
<feature type="binding site" evidence="14">
    <location>
        <position position="197"/>
    </location>
    <ligand>
        <name>Mg(2+)</name>
        <dbReference type="ChEBI" id="CHEBI:18420"/>
    </ligand>
</feature>
<evidence type="ECO:0000256" key="14">
    <source>
        <dbReference type="PIRSR" id="PIRSR605478-4"/>
    </source>
</evidence>
<feature type="site" description="Important for catalytic activity" evidence="15">
    <location>
        <position position="33"/>
    </location>
</feature>
<evidence type="ECO:0000313" key="18">
    <source>
        <dbReference type="Proteomes" id="UP000830236"/>
    </source>
</evidence>
<dbReference type="Proteomes" id="UP000830236">
    <property type="component" value="Chromosome"/>
</dbReference>
<dbReference type="CDD" id="cd02012">
    <property type="entry name" value="TPP_TK"/>
    <property type="match status" value="1"/>
</dbReference>
<feature type="active site" description="Proton donor" evidence="11">
    <location>
        <position position="437"/>
    </location>
</feature>
<keyword evidence="7 14" id="KW-0460">Magnesium</keyword>
<feature type="binding site" evidence="13">
    <location>
        <position position="166"/>
    </location>
    <ligand>
        <name>thiamine diphosphate</name>
        <dbReference type="ChEBI" id="CHEBI:58937"/>
    </ligand>
</feature>
<feature type="binding site" evidence="13">
    <location>
        <begin position="121"/>
        <end position="123"/>
    </location>
    <ligand>
        <name>thiamine diphosphate</name>
        <dbReference type="ChEBI" id="CHEBI:58937"/>
    </ligand>
</feature>
<dbReference type="Pfam" id="PF22613">
    <property type="entry name" value="Transketolase_C_1"/>
    <property type="match status" value="1"/>
</dbReference>
<dbReference type="EMBL" id="CP097095">
    <property type="protein sequence ID" value="UQF80015.1"/>
    <property type="molecule type" value="Genomic_DNA"/>
</dbReference>
<feature type="binding site" evidence="12">
    <location>
        <position position="375"/>
    </location>
    <ligand>
        <name>substrate</name>
    </ligand>
</feature>
<evidence type="ECO:0000313" key="17">
    <source>
        <dbReference type="EMBL" id="UQF80015.1"/>
    </source>
</evidence>
<keyword evidence="6 14" id="KW-0479">Metal-binding</keyword>
<evidence type="ECO:0000256" key="9">
    <source>
        <dbReference type="ARBA" id="ARBA00049473"/>
    </source>
</evidence>
<dbReference type="InterPro" id="IPR033247">
    <property type="entry name" value="Transketolase_fam"/>
</dbReference>
<evidence type="ECO:0000256" key="12">
    <source>
        <dbReference type="PIRSR" id="PIRSR605478-2"/>
    </source>
</evidence>
<dbReference type="EC" id="2.2.1.1" evidence="3 10"/>
<dbReference type="FunFam" id="3.40.50.970:FF:000004">
    <property type="entry name" value="Transketolase"/>
    <property type="match status" value="1"/>
</dbReference>
<keyword evidence="8 13" id="KW-0786">Thiamine pyrophosphate</keyword>
<evidence type="ECO:0000256" key="15">
    <source>
        <dbReference type="PIRSR" id="PIRSR605478-5"/>
    </source>
</evidence>
<dbReference type="AlphaFoldDB" id="A0A9E7AG27"/>
<proteinExistence type="inferred from homology"/>
<evidence type="ECO:0000256" key="2">
    <source>
        <dbReference type="ARBA" id="ARBA00011738"/>
    </source>
</evidence>
<dbReference type="InterPro" id="IPR005474">
    <property type="entry name" value="Transketolase_N"/>
</dbReference>
<evidence type="ECO:0000256" key="6">
    <source>
        <dbReference type="ARBA" id="ARBA00022723"/>
    </source>
</evidence>
<comment type="cofactor">
    <cofactor evidence="13">
        <name>thiamine diphosphate</name>
        <dbReference type="ChEBI" id="CHEBI:58937"/>
    </cofactor>
    <text evidence="13">Binds 1 thiamine pyrophosphate per subunit. During the reaction, the substrate forms a covalent intermediate with the cofactor.</text>
</comment>
<feature type="binding site" evidence="12">
    <location>
        <position position="402"/>
    </location>
    <ligand>
        <name>substrate</name>
    </ligand>
</feature>
<comment type="catalytic activity">
    <reaction evidence="9">
        <text>D-sedoheptulose 7-phosphate + D-glyceraldehyde 3-phosphate = aldehydo-D-ribose 5-phosphate + D-xylulose 5-phosphate</text>
        <dbReference type="Rhea" id="RHEA:10508"/>
        <dbReference type="ChEBI" id="CHEBI:57483"/>
        <dbReference type="ChEBI" id="CHEBI:57737"/>
        <dbReference type="ChEBI" id="CHEBI:58273"/>
        <dbReference type="ChEBI" id="CHEBI:59776"/>
        <dbReference type="EC" id="2.2.1.1"/>
    </reaction>
</comment>
<keyword evidence="5 17" id="KW-0808">Transferase</keyword>
<dbReference type="Pfam" id="PF00456">
    <property type="entry name" value="Transketolase_N"/>
    <property type="match status" value="1"/>
</dbReference>
<dbReference type="InterPro" id="IPR029061">
    <property type="entry name" value="THDP-binding"/>
</dbReference>
<feature type="binding site" evidence="13">
    <location>
        <position position="463"/>
    </location>
    <ligand>
        <name>thiamine diphosphate</name>
        <dbReference type="ChEBI" id="CHEBI:58937"/>
    </ligand>
</feature>
<feature type="domain" description="Transketolase-like pyrimidine-binding" evidence="16">
    <location>
        <begin position="372"/>
        <end position="551"/>
    </location>
</feature>
<comment type="subunit">
    <text evidence="2">Homodimer.</text>
</comment>
<evidence type="ECO:0000256" key="3">
    <source>
        <dbReference type="ARBA" id="ARBA00013152"/>
    </source>
</evidence>
<dbReference type="SUPFAM" id="SSF52922">
    <property type="entry name" value="TK C-terminal domain-like"/>
    <property type="match status" value="1"/>
</dbReference>
<protein>
    <recommendedName>
        <fullName evidence="4 10">Transketolase</fullName>
        <ecNumber evidence="3 10">2.2.1.1</ecNumber>
    </recommendedName>
</protein>
<reference evidence="17" key="1">
    <citation type="submission" date="2022-05" db="EMBL/GenBank/DDBJ databases">
        <title>Using nanopore sequencing to obtain complete genomes from saliva samples.</title>
        <authorList>
            <person name="Baker J.L."/>
        </authorList>
    </citation>
    <scope>NUCLEOTIDE SEQUENCE</scope>
    <source>
        <strain evidence="17">JCVI-JB-Ag32</strain>
    </source>
</reference>
<dbReference type="InterPro" id="IPR005475">
    <property type="entry name" value="Transketolase-like_Pyr-bd"/>
</dbReference>
<feature type="binding site" evidence="12">
    <location>
        <position position="280"/>
    </location>
    <ligand>
        <name>substrate</name>
    </ligand>
</feature>
<gene>
    <name evidence="17" type="primary">tkt</name>
    <name evidence="17" type="ORF">M3I41_01690</name>
</gene>
<evidence type="ECO:0000259" key="16">
    <source>
        <dbReference type="SMART" id="SM00861"/>
    </source>
</evidence>
<feature type="binding site" evidence="12">
    <location>
        <position position="495"/>
    </location>
    <ligand>
        <name>substrate</name>
    </ligand>
</feature>
<dbReference type="CDD" id="cd07033">
    <property type="entry name" value="TPP_PYR_DXS_TK_like"/>
    <property type="match status" value="1"/>
</dbReference>
<evidence type="ECO:0000256" key="1">
    <source>
        <dbReference type="ARBA" id="ARBA00007131"/>
    </source>
</evidence>
<evidence type="ECO:0000256" key="5">
    <source>
        <dbReference type="ARBA" id="ARBA00022679"/>
    </source>
</evidence>
<dbReference type="KEGG" id="agh:M3I41_01690"/>